<sequence length="726" mass="80934">MIASFRAKGQNDTSTYGKTFTLGKAHPFLLLTEEQVVSIRKSLKTTPWKGACWELLKEDANKYLSQKIEIPNRGGNWDHYYVNPVTGSPLSRGKLVGNWKWQHIDKVTGQVFSGDTSLPEKDYDGVIVGLIHNAWALGVLELGLAYQISEKPVYAQKAMDILLYYAKLYPKLPIRNRKTENFSAVGSGKIHVQDLDESQWLVSMIQGADLVWNTLSSQEQDTITNQLLLPAAAVIKKRRAEISNIQCWKIAAMGMVGLFTGEQKYFNAATVDSLGGIGAQITKGFNKEGINLDLSPSYQDFSLQPLVLLTTALQNCGYNTIPSLQKMFETPILMSTPGLSLPAFNDSKPINLRYLAYLYEWAYTHYKSPIFSEVLTRSNRGRYQNIGSSYRGWSLLFGSEELLQAPQRTTGNKNFEKSGIALLSIGKGDSSLSCYFKYTNQLKKRVHFQNAQLDFGILKGNKQIAIIPGNASYASRLSDGWYRHGLGHNSFIFNEKEQKRSSGQCLAFGESKGVSYAVAETTNAYDSVRFVRCIAVLDENTVLIVDQFRSGRKDSTLFDIAYHQAGVWDNEKRGKDWKAPNANGYAYVANTKIIKKQNQIELSTRLGAEGKVSLSGTTTVQMDIITGYGRPFEGLDVPAAIFRINASEGALAYCISTKGEKFKVELTRLPSTDKEDSLRGYRIMAIVKNSEGKRTGITIAPYSMDKNAKVSIEYADDKTAQYDPKQ</sequence>
<dbReference type="GO" id="GO:0042597">
    <property type="term" value="C:periplasmic space"/>
    <property type="evidence" value="ECO:0007669"/>
    <property type="project" value="InterPro"/>
</dbReference>
<dbReference type="InterPro" id="IPR008397">
    <property type="entry name" value="Alginate_lyase_dom"/>
</dbReference>
<evidence type="ECO:0000313" key="4">
    <source>
        <dbReference type="EMBL" id="OQP46820.1"/>
    </source>
</evidence>
<evidence type="ECO:0000313" key="5">
    <source>
        <dbReference type="Proteomes" id="UP000192610"/>
    </source>
</evidence>
<dbReference type="PANTHER" id="PTHR39210">
    <property type="entry name" value="HEPARIN-SULFATE LYASE"/>
    <property type="match status" value="1"/>
</dbReference>
<dbReference type="SUPFAM" id="SSF48230">
    <property type="entry name" value="Chondroitin AC/alginate lyase"/>
    <property type="match status" value="1"/>
</dbReference>
<keyword evidence="2" id="KW-0456">Lyase</keyword>
<dbReference type="PANTHER" id="PTHR39210:SF1">
    <property type="entry name" value="HEPARIN-SULFATE LYASE"/>
    <property type="match status" value="1"/>
</dbReference>
<dbReference type="Proteomes" id="UP000192610">
    <property type="component" value="Unassembled WGS sequence"/>
</dbReference>
<dbReference type="Gene3D" id="1.50.10.100">
    <property type="entry name" value="Chondroitin AC/alginate lyase"/>
    <property type="match status" value="1"/>
</dbReference>
<proteinExistence type="predicted"/>
<dbReference type="STRING" id="354355.SAMN05660816_00956"/>
<evidence type="ECO:0000256" key="2">
    <source>
        <dbReference type="ARBA" id="ARBA00023239"/>
    </source>
</evidence>
<dbReference type="InterPro" id="IPR008929">
    <property type="entry name" value="Chondroitin_lyas"/>
</dbReference>
<name>A0A1V9EKZ2_9BACT</name>
<protein>
    <recommendedName>
        <fullName evidence="3">Alginate lyase domain-containing protein</fullName>
    </recommendedName>
</protein>
<dbReference type="Pfam" id="PF05426">
    <property type="entry name" value="Alginate_lyase"/>
    <property type="match status" value="1"/>
</dbReference>
<keyword evidence="1" id="KW-0732">Signal</keyword>
<organism evidence="4 5">
    <name type="scientific">Niastella yeongjuensis</name>
    <dbReference type="NCBI Taxonomy" id="354355"/>
    <lineage>
        <taxon>Bacteria</taxon>
        <taxon>Pseudomonadati</taxon>
        <taxon>Bacteroidota</taxon>
        <taxon>Chitinophagia</taxon>
        <taxon>Chitinophagales</taxon>
        <taxon>Chitinophagaceae</taxon>
        <taxon>Niastella</taxon>
    </lineage>
</organism>
<dbReference type="AlphaFoldDB" id="A0A1V9EKZ2"/>
<accession>A0A1V9EKZ2</accession>
<dbReference type="Gene3D" id="2.70.98.70">
    <property type="match status" value="1"/>
</dbReference>
<evidence type="ECO:0000256" key="1">
    <source>
        <dbReference type="ARBA" id="ARBA00022729"/>
    </source>
</evidence>
<gene>
    <name evidence="4" type="ORF">A4H97_04665</name>
</gene>
<feature type="domain" description="Alginate lyase" evidence="3">
    <location>
        <begin position="133"/>
        <end position="320"/>
    </location>
</feature>
<keyword evidence="5" id="KW-1185">Reference proteome</keyword>
<evidence type="ECO:0000259" key="3">
    <source>
        <dbReference type="Pfam" id="PF05426"/>
    </source>
</evidence>
<comment type="caution">
    <text evidence="4">The sequence shown here is derived from an EMBL/GenBank/DDBJ whole genome shotgun (WGS) entry which is preliminary data.</text>
</comment>
<reference evidence="5" key="1">
    <citation type="submission" date="2016-04" db="EMBL/GenBank/DDBJ databases">
        <authorList>
            <person name="Chen L."/>
            <person name="Zhuang W."/>
            <person name="Wang G."/>
        </authorList>
    </citation>
    <scope>NUCLEOTIDE SEQUENCE [LARGE SCALE GENOMIC DNA]</scope>
    <source>
        <strain evidence="5">17621</strain>
    </source>
</reference>
<dbReference type="EMBL" id="LVXG01000023">
    <property type="protein sequence ID" value="OQP46820.1"/>
    <property type="molecule type" value="Genomic_DNA"/>
</dbReference>
<dbReference type="GO" id="GO:0016829">
    <property type="term" value="F:lyase activity"/>
    <property type="evidence" value="ECO:0007669"/>
    <property type="project" value="UniProtKB-KW"/>
</dbReference>